<dbReference type="SFLD" id="SFLDG01129">
    <property type="entry name" value="C1.5:_HAD__Beta-PGM__Phosphata"/>
    <property type="match status" value="1"/>
</dbReference>
<dbReference type="STRING" id="1619100.UT34_C0002G0011"/>
<gene>
    <name evidence="3" type="ORF">UT34_C0002G0011</name>
</gene>
<dbReference type="InterPro" id="IPR036412">
    <property type="entry name" value="HAD-like_sf"/>
</dbReference>
<dbReference type="SUPFAM" id="SSF56784">
    <property type="entry name" value="HAD-like"/>
    <property type="match status" value="1"/>
</dbReference>
<name>A0A0G0MN43_9BACT</name>
<reference evidence="3 4" key="1">
    <citation type="journal article" date="2015" name="Nature">
        <title>rRNA introns, odd ribosomes, and small enigmatic genomes across a large radiation of phyla.</title>
        <authorList>
            <person name="Brown C.T."/>
            <person name="Hug L.A."/>
            <person name="Thomas B.C."/>
            <person name="Sharon I."/>
            <person name="Castelle C.J."/>
            <person name="Singh A."/>
            <person name="Wilkins M.J."/>
            <person name="Williams K.H."/>
            <person name="Banfield J.F."/>
        </authorList>
    </citation>
    <scope>NUCLEOTIDE SEQUENCE [LARGE SCALE GENOMIC DNA]</scope>
</reference>
<dbReference type="InterPro" id="IPR023214">
    <property type="entry name" value="HAD_sf"/>
</dbReference>
<comment type="caution">
    <text evidence="3">The sequence shown here is derived from an EMBL/GenBank/DDBJ whole genome shotgun (WGS) entry which is preliminary data.</text>
</comment>
<evidence type="ECO:0000256" key="2">
    <source>
        <dbReference type="ARBA" id="ARBA00022842"/>
    </source>
</evidence>
<accession>A0A0G0MN43</accession>
<proteinExistence type="predicted"/>
<protein>
    <submittedName>
        <fullName evidence="3">Uncharacterized protein</fullName>
    </submittedName>
</protein>
<dbReference type="PANTHER" id="PTHR46470:SF4">
    <property type="entry name" value="5-AMINO-6-(5-PHOSPHO-D-RIBITYLAMINO)URACIL PHOSPHATASE YIGB"/>
    <property type="match status" value="1"/>
</dbReference>
<dbReference type="Proteomes" id="UP000034799">
    <property type="component" value="Unassembled WGS sequence"/>
</dbReference>
<dbReference type="EMBL" id="LBWK01000002">
    <property type="protein sequence ID" value="KKR05504.1"/>
    <property type="molecule type" value="Genomic_DNA"/>
</dbReference>
<dbReference type="AlphaFoldDB" id="A0A0G0MN43"/>
<keyword evidence="2" id="KW-0460">Magnesium</keyword>
<dbReference type="SFLD" id="SFLDS00003">
    <property type="entry name" value="Haloacid_Dehalogenase"/>
    <property type="match status" value="1"/>
</dbReference>
<organism evidence="3 4">
    <name type="scientific">candidate division WS6 bacterium GW2011_GWF2_39_15</name>
    <dbReference type="NCBI Taxonomy" id="1619100"/>
    <lineage>
        <taxon>Bacteria</taxon>
        <taxon>Candidatus Dojkabacteria</taxon>
    </lineage>
</organism>
<evidence type="ECO:0000313" key="3">
    <source>
        <dbReference type="EMBL" id="KKR05504.1"/>
    </source>
</evidence>
<dbReference type="Pfam" id="PF00702">
    <property type="entry name" value="Hydrolase"/>
    <property type="match status" value="1"/>
</dbReference>
<dbReference type="PANTHER" id="PTHR46470">
    <property type="entry name" value="N-ACYLNEURAMINATE-9-PHOSPHATASE"/>
    <property type="match status" value="1"/>
</dbReference>
<evidence type="ECO:0000256" key="1">
    <source>
        <dbReference type="ARBA" id="ARBA00022801"/>
    </source>
</evidence>
<dbReference type="Gene3D" id="3.40.50.1000">
    <property type="entry name" value="HAD superfamily/HAD-like"/>
    <property type="match status" value="1"/>
</dbReference>
<keyword evidence="1" id="KW-0378">Hydrolase</keyword>
<sequence>MNKDFNAILFDLDDTLIETHSIFTRQLTKVKQLVADYSKDKYETISTLLDEAFVANYQIAKINPHRYWPMNIGVLQKKYSLPQSIVNKCTEIFFTVYKTVPRVREGSFELLDRCNGEGIKIGLVSHAFRRWINFKLKVTGLDKYFTHIEDVTPNKFKSGKDWLKAIKHMGLDIDKTYVIGDNIKGDIISTYEVGFRKLIWVNREDGWKVYRTGELPEGTVSVNSLTEVTNLLFP</sequence>
<dbReference type="GO" id="GO:0016787">
    <property type="term" value="F:hydrolase activity"/>
    <property type="evidence" value="ECO:0007669"/>
    <property type="project" value="UniProtKB-KW"/>
</dbReference>
<evidence type="ECO:0000313" key="4">
    <source>
        <dbReference type="Proteomes" id="UP000034799"/>
    </source>
</evidence>
<dbReference type="InterPro" id="IPR051400">
    <property type="entry name" value="HAD-like_hydrolase"/>
</dbReference>
<dbReference type="Gene3D" id="1.10.150.240">
    <property type="entry name" value="Putative phosphatase, domain 2"/>
    <property type="match status" value="1"/>
</dbReference>
<dbReference type="InterPro" id="IPR023198">
    <property type="entry name" value="PGP-like_dom2"/>
</dbReference>